<feature type="domain" description="Aldehyde dehydrogenase" evidence="4">
    <location>
        <begin position="27"/>
        <end position="482"/>
    </location>
</feature>
<keyword evidence="6" id="KW-1185">Reference proteome</keyword>
<dbReference type="EMBL" id="JBHUGD010000003">
    <property type="protein sequence ID" value="MFD1946704.1"/>
    <property type="molecule type" value="Genomic_DNA"/>
</dbReference>
<dbReference type="InterPro" id="IPR016163">
    <property type="entry name" value="Ald_DH_C"/>
</dbReference>
<dbReference type="Proteomes" id="UP001597351">
    <property type="component" value="Unassembled WGS sequence"/>
</dbReference>
<protein>
    <submittedName>
        <fullName evidence="5">NAD-dependent succinate-semialdehyde dehydrogenase</fullName>
    </submittedName>
</protein>
<feature type="active site" evidence="2">
    <location>
        <position position="259"/>
    </location>
</feature>
<dbReference type="PANTHER" id="PTHR43353:SF5">
    <property type="entry name" value="SUCCINATE-SEMIALDEHYDE DEHYDROGENASE, MITOCHONDRIAL"/>
    <property type="match status" value="1"/>
</dbReference>
<dbReference type="SUPFAM" id="SSF53720">
    <property type="entry name" value="ALDH-like"/>
    <property type="match status" value="1"/>
</dbReference>
<dbReference type="CDD" id="cd07103">
    <property type="entry name" value="ALDH_F5_SSADH_GabD"/>
    <property type="match status" value="1"/>
</dbReference>
<keyword evidence="1 3" id="KW-0560">Oxidoreductase</keyword>
<evidence type="ECO:0000313" key="6">
    <source>
        <dbReference type="Proteomes" id="UP001597351"/>
    </source>
</evidence>
<comment type="caution">
    <text evidence="5">The sequence shown here is derived from an EMBL/GenBank/DDBJ whole genome shotgun (WGS) entry which is preliminary data.</text>
</comment>
<reference evidence="6" key="1">
    <citation type="journal article" date="2019" name="Int. J. Syst. Evol. Microbiol.">
        <title>The Global Catalogue of Microorganisms (GCM) 10K type strain sequencing project: providing services to taxonomists for standard genome sequencing and annotation.</title>
        <authorList>
            <consortium name="The Broad Institute Genomics Platform"/>
            <consortium name="The Broad Institute Genome Sequencing Center for Infectious Disease"/>
            <person name="Wu L."/>
            <person name="Ma J."/>
        </authorList>
    </citation>
    <scope>NUCLEOTIDE SEQUENCE [LARGE SCALE GENOMIC DNA]</scope>
    <source>
        <strain evidence="6">CGMCC 1.12477</strain>
    </source>
</reference>
<evidence type="ECO:0000256" key="1">
    <source>
        <dbReference type="ARBA" id="ARBA00023002"/>
    </source>
</evidence>
<evidence type="ECO:0000259" key="4">
    <source>
        <dbReference type="Pfam" id="PF00171"/>
    </source>
</evidence>
<dbReference type="PROSITE" id="PS00687">
    <property type="entry name" value="ALDEHYDE_DEHYDR_GLU"/>
    <property type="match status" value="1"/>
</dbReference>
<dbReference type="Gene3D" id="3.40.605.10">
    <property type="entry name" value="Aldehyde Dehydrogenase, Chain A, domain 1"/>
    <property type="match status" value="1"/>
</dbReference>
<dbReference type="Pfam" id="PF00171">
    <property type="entry name" value="Aldedh"/>
    <property type="match status" value="1"/>
</dbReference>
<comment type="similarity">
    <text evidence="3">Belongs to the aldehyde dehydrogenase family.</text>
</comment>
<dbReference type="RefSeq" id="WP_343917104.1">
    <property type="nucleotide sequence ID" value="NZ_BAAAJT010000002.1"/>
</dbReference>
<evidence type="ECO:0000256" key="3">
    <source>
        <dbReference type="RuleBase" id="RU003345"/>
    </source>
</evidence>
<dbReference type="InterPro" id="IPR029510">
    <property type="entry name" value="Ald_DH_CS_GLU"/>
</dbReference>
<name>A0ABW4TLW2_9ACTN</name>
<evidence type="ECO:0000256" key="2">
    <source>
        <dbReference type="PROSITE-ProRule" id="PRU10007"/>
    </source>
</evidence>
<sequence>MADFSLSSLPDLPLDLWVGGTARPAAEGGRFDVLDPATGDVIASVADGGVDDAMACVDAAEAAAESWAATAPRERAEILRRAFELMTARSDEIAHLISLENGKALPDARGETAYAAEFFRWYAEEAVRASGSVMTAPSGANRIVVLQQPVGIAVLVTPWNFPAAMATRKIGPALAAGCTVILKPASDTPLTALLMAQILADAGVPEGVVSVLPSRSSGKVVSAMLHDPRVRKLSFTGSTEVGRVLLREAADQVVNCSMELGGNAPFLVFDDADLDAAIEGAMVAKMRNAGEACTAANRFYVHADVAEQFSSRLAERMSSMTVGPGTDDATQVGPLVNEESAAKVDELVQGAVGAGARVVTGGSRPDRQGFYFEPTVLVDVPLGAEILGEEIFGPVAPVITFTDEDEAIRMANDTEYGLVSYVYTGDLARGLRVSERLDSGMVGLNRGLVSDPAAPFGGTKQSGIGREGGHEGMLDYLESKYVAVTW</sequence>
<accession>A0ABW4TLW2</accession>
<proteinExistence type="inferred from homology"/>
<evidence type="ECO:0000313" key="5">
    <source>
        <dbReference type="EMBL" id="MFD1946704.1"/>
    </source>
</evidence>
<gene>
    <name evidence="5" type="ORF">ACFSDE_07870</name>
</gene>
<dbReference type="InterPro" id="IPR016161">
    <property type="entry name" value="Ald_DH/histidinol_DH"/>
</dbReference>
<dbReference type="PANTHER" id="PTHR43353">
    <property type="entry name" value="SUCCINATE-SEMIALDEHYDE DEHYDROGENASE, MITOCHONDRIAL"/>
    <property type="match status" value="1"/>
</dbReference>
<dbReference type="InterPro" id="IPR015590">
    <property type="entry name" value="Aldehyde_DH_dom"/>
</dbReference>
<dbReference type="Gene3D" id="3.40.309.10">
    <property type="entry name" value="Aldehyde Dehydrogenase, Chain A, domain 2"/>
    <property type="match status" value="1"/>
</dbReference>
<dbReference type="InterPro" id="IPR016162">
    <property type="entry name" value="Ald_DH_N"/>
</dbReference>
<dbReference type="InterPro" id="IPR050740">
    <property type="entry name" value="Aldehyde_DH_Superfamily"/>
</dbReference>
<organism evidence="5 6">
    <name type="scientific">Nocardioides aestuarii</name>
    <dbReference type="NCBI Taxonomy" id="252231"/>
    <lineage>
        <taxon>Bacteria</taxon>
        <taxon>Bacillati</taxon>
        <taxon>Actinomycetota</taxon>
        <taxon>Actinomycetes</taxon>
        <taxon>Propionibacteriales</taxon>
        <taxon>Nocardioidaceae</taxon>
        <taxon>Nocardioides</taxon>
    </lineage>
</organism>